<feature type="compositionally biased region" description="Low complexity" evidence="1">
    <location>
        <begin position="98"/>
        <end position="122"/>
    </location>
</feature>
<comment type="caution">
    <text evidence="2">The sequence shown here is derived from an EMBL/GenBank/DDBJ whole genome shotgun (WGS) entry which is preliminary data.</text>
</comment>
<accession>A0AA39UGZ2</accession>
<protein>
    <submittedName>
        <fullName evidence="2">Uncharacterized protein</fullName>
    </submittedName>
</protein>
<evidence type="ECO:0000256" key="1">
    <source>
        <dbReference type="SAM" id="MobiDB-lite"/>
    </source>
</evidence>
<feature type="compositionally biased region" description="Basic residues" evidence="1">
    <location>
        <begin position="85"/>
        <end position="97"/>
    </location>
</feature>
<dbReference type="EMBL" id="JAUEPU010000068">
    <property type="protein sequence ID" value="KAK0482144.1"/>
    <property type="molecule type" value="Genomic_DNA"/>
</dbReference>
<feature type="compositionally biased region" description="Pro residues" evidence="1">
    <location>
        <begin position="54"/>
        <end position="66"/>
    </location>
</feature>
<evidence type="ECO:0000313" key="3">
    <source>
        <dbReference type="Proteomes" id="UP001175228"/>
    </source>
</evidence>
<sequence length="182" mass="19439">MSIVVAEVVLETRAALTLRAAVILQGACGSPRPPGYGGRPGEPHYPPVVVAGPPQGPSDHPIPVPFHDPSHGAPHTVIVPSRSRPPSRLHSISRSRSRSPLYTHVPTVVVPPSRTGSPSSSSYRRHEPGAPVYVPTPPPQLYSDTCANPYCTLHLDLQVVSGLPLDPMLRLTLALASIHLRR</sequence>
<name>A0AA39UGZ2_9AGAR</name>
<reference evidence="2" key="1">
    <citation type="submission" date="2023-06" db="EMBL/GenBank/DDBJ databases">
        <authorList>
            <consortium name="Lawrence Berkeley National Laboratory"/>
            <person name="Ahrendt S."/>
            <person name="Sahu N."/>
            <person name="Indic B."/>
            <person name="Wong-Bajracharya J."/>
            <person name="Merenyi Z."/>
            <person name="Ke H.-M."/>
            <person name="Monk M."/>
            <person name="Kocsube S."/>
            <person name="Drula E."/>
            <person name="Lipzen A."/>
            <person name="Balint B."/>
            <person name="Henrissat B."/>
            <person name="Andreopoulos B."/>
            <person name="Martin F.M."/>
            <person name="Harder C.B."/>
            <person name="Rigling D."/>
            <person name="Ford K.L."/>
            <person name="Foster G.D."/>
            <person name="Pangilinan J."/>
            <person name="Papanicolaou A."/>
            <person name="Barry K."/>
            <person name="LaButti K."/>
            <person name="Viragh M."/>
            <person name="Koriabine M."/>
            <person name="Yan M."/>
            <person name="Riley R."/>
            <person name="Champramary S."/>
            <person name="Plett K.L."/>
            <person name="Tsai I.J."/>
            <person name="Slot J."/>
            <person name="Sipos G."/>
            <person name="Plett J."/>
            <person name="Nagy L.G."/>
            <person name="Grigoriev I.V."/>
        </authorList>
    </citation>
    <scope>NUCLEOTIDE SEQUENCE</scope>
    <source>
        <strain evidence="2">HWK02</strain>
    </source>
</reference>
<dbReference type="Proteomes" id="UP001175228">
    <property type="component" value="Unassembled WGS sequence"/>
</dbReference>
<organism evidence="2 3">
    <name type="scientific">Armillaria luteobubalina</name>
    <dbReference type="NCBI Taxonomy" id="153913"/>
    <lineage>
        <taxon>Eukaryota</taxon>
        <taxon>Fungi</taxon>
        <taxon>Dikarya</taxon>
        <taxon>Basidiomycota</taxon>
        <taxon>Agaricomycotina</taxon>
        <taxon>Agaricomycetes</taxon>
        <taxon>Agaricomycetidae</taxon>
        <taxon>Agaricales</taxon>
        <taxon>Marasmiineae</taxon>
        <taxon>Physalacriaceae</taxon>
        <taxon>Armillaria</taxon>
    </lineage>
</organism>
<dbReference type="AlphaFoldDB" id="A0AA39UGZ2"/>
<gene>
    <name evidence="2" type="ORF">EDD18DRAFT_1433907</name>
</gene>
<proteinExistence type="predicted"/>
<evidence type="ECO:0000313" key="2">
    <source>
        <dbReference type="EMBL" id="KAK0482144.1"/>
    </source>
</evidence>
<keyword evidence="3" id="KW-1185">Reference proteome</keyword>
<feature type="region of interest" description="Disordered" evidence="1">
    <location>
        <begin position="53"/>
        <end position="130"/>
    </location>
</feature>